<sequence>MRDTEGPGNCGRFHNRRIGREASNDLVALALTQRGCRTPQGTFHGFLIDASMPRRPQR</sequence>
<name>A0ABU2TE08_9ACTN</name>
<proteinExistence type="predicted"/>
<dbReference type="Proteomes" id="UP001180551">
    <property type="component" value="Unassembled WGS sequence"/>
</dbReference>
<accession>A0ABU2TE08</accession>
<reference evidence="1" key="1">
    <citation type="submission" date="2024-05" db="EMBL/GenBank/DDBJ databases">
        <title>30 novel species of actinomycetes from the DSMZ collection.</title>
        <authorList>
            <person name="Nouioui I."/>
        </authorList>
    </citation>
    <scope>NUCLEOTIDE SEQUENCE</scope>
    <source>
        <strain evidence="1">DSM 41527</strain>
    </source>
</reference>
<evidence type="ECO:0000313" key="1">
    <source>
        <dbReference type="EMBL" id="MDT0459183.1"/>
    </source>
</evidence>
<protein>
    <submittedName>
        <fullName evidence="1">Uncharacterized protein</fullName>
    </submittedName>
</protein>
<keyword evidence="2" id="KW-1185">Reference proteome</keyword>
<comment type="caution">
    <text evidence="1">The sequence shown here is derived from an EMBL/GenBank/DDBJ whole genome shotgun (WGS) entry which is preliminary data.</text>
</comment>
<dbReference type="EMBL" id="JAVRFE010000040">
    <property type="protein sequence ID" value="MDT0459183.1"/>
    <property type="molecule type" value="Genomic_DNA"/>
</dbReference>
<dbReference type="RefSeq" id="WP_311626233.1">
    <property type="nucleotide sequence ID" value="NZ_JAVRFE010000040.1"/>
</dbReference>
<organism evidence="1 2">
    <name type="scientific">Streptomyces mooreae</name>
    <dbReference type="NCBI Taxonomy" id="3075523"/>
    <lineage>
        <taxon>Bacteria</taxon>
        <taxon>Bacillati</taxon>
        <taxon>Actinomycetota</taxon>
        <taxon>Actinomycetes</taxon>
        <taxon>Kitasatosporales</taxon>
        <taxon>Streptomycetaceae</taxon>
        <taxon>Streptomyces</taxon>
    </lineage>
</organism>
<evidence type="ECO:0000313" key="2">
    <source>
        <dbReference type="Proteomes" id="UP001180551"/>
    </source>
</evidence>
<gene>
    <name evidence="1" type="ORF">RM550_26280</name>
</gene>